<gene>
    <name evidence="2" type="ORF">IAA08_04045</name>
</gene>
<protein>
    <submittedName>
        <fullName evidence="2">Uncharacterized protein</fullName>
    </submittedName>
</protein>
<evidence type="ECO:0000313" key="3">
    <source>
        <dbReference type="Proteomes" id="UP000824024"/>
    </source>
</evidence>
<evidence type="ECO:0000313" key="2">
    <source>
        <dbReference type="EMBL" id="HIZ07091.1"/>
    </source>
</evidence>
<dbReference type="EMBL" id="DXCH01000114">
    <property type="protein sequence ID" value="HIZ07091.1"/>
    <property type="molecule type" value="Genomic_DNA"/>
</dbReference>
<comment type="caution">
    <text evidence="2">The sequence shown here is derived from an EMBL/GenBank/DDBJ whole genome shotgun (WGS) entry which is preliminary data.</text>
</comment>
<name>A0A9D2IFX2_9FIRM</name>
<dbReference type="AlphaFoldDB" id="A0A9D2IFX2"/>
<proteinExistence type="predicted"/>
<evidence type="ECO:0000256" key="1">
    <source>
        <dbReference type="SAM" id="SignalP"/>
    </source>
</evidence>
<reference evidence="2" key="2">
    <citation type="submission" date="2021-04" db="EMBL/GenBank/DDBJ databases">
        <authorList>
            <person name="Gilroy R."/>
        </authorList>
    </citation>
    <scope>NUCLEOTIDE SEQUENCE</scope>
    <source>
        <strain evidence="2">CHK192-9172</strain>
    </source>
</reference>
<organism evidence="2 3">
    <name type="scientific">Candidatus Eubacterium avistercoris</name>
    <dbReference type="NCBI Taxonomy" id="2838567"/>
    <lineage>
        <taxon>Bacteria</taxon>
        <taxon>Bacillati</taxon>
        <taxon>Bacillota</taxon>
        <taxon>Clostridia</taxon>
        <taxon>Eubacteriales</taxon>
        <taxon>Eubacteriaceae</taxon>
        <taxon>Eubacterium</taxon>
    </lineage>
</organism>
<feature type="signal peptide" evidence="1">
    <location>
        <begin position="1"/>
        <end position="27"/>
    </location>
</feature>
<accession>A0A9D2IFX2</accession>
<dbReference type="Proteomes" id="UP000824024">
    <property type="component" value="Unassembled WGS sequence"/>
</dbReference>
<keyword evidence="1" id="KW-0732">Signal</keyword>
<feature type="non-terminal residue" evidence="2">
    <location>
        <position position="240"/>
    </location>
</feature>
<feature type="chain" id="PRO_5038866498" evidence="1">
    <location>
        <begin position="28"/>
        <end position="240"/>
    </location>
</feature>
<sequence>MKKMKKLLAGMLGAVFMGTAVFATAYASEPAAVPEPKNGAYTGEIHFLNGDGSGNRSICDPIFAHEADVILTDEEAEITFYVAYPVPNFPQAGADGTIKDVVLTAAGKDYEAKSDITSKEEKIFDTAGVMFGISAGDRLSTQPLTVAVPRDVLADLDKGTVSVSAYVNVVMNSTQSFYMQVTDLQPAGEDVPSSDSYTKNGTFHIDQFGEYDINAAVTVTDGKISNVDITGDHFGGTYGE</sequence>
<reference evidence="2" key="1">
    <citation type="journal article" date="2021" name="PeerJ">
        <title>Extensive microbial diversity within the chicken gut microbiome revealed by metagenomics and culture.</title>
        <authorList>
            <person name="Gilroy R."/>
            <person name="Ravi A."/>
            <person name="Getino M."/>
            <person name="Pursley I."/>
            <person name="Horton D.L."/>
            <person name="Alikhan N.F."/>
            <person name="Baker D."/>
            <person name="Gharbi K."/>
            <person name="Hall N."/>
            <person name="Watson M."/>
            <person name="Adriaenssens E.M."/>
            <person name="Foster-Nyarko E."/>
            <person name="Jarju S."/>
            <person name="Secka A."/>
            <person name="Antonio M."/>
            <person name="Oren A."/>
            <person name="Chaudhuri R.R."/>
            <person name="La Ragione R."/>
            <person name="Hildebrand F."/>
            <person name="Pallen M.J."/>
        </authorList>
    </citation>
    <scope>NUCLEOTIDE SEQUENCE</scope>
    <source>
        <strain evidence="2">CHK192-9172</strain>
    </source>
</reference>